<feature type="transmembrane region" description="Helical" evidence="1">
    <location>
        <begin position="192"/>
        <end position="212"/>
    </location>
</feature>
<dbReference type="Pfam" id="PF19701">
    <property type="entry name" value="DUF6199"/>
    <property type="match status" value="1"/>
</dbReference>
<keyword evidence="4" id="KW-1185">Reference proteome</keyword>
<evidence type="ECO:0000259" key="2">
    <source>
        <dbReference type="Pfam" id="PF19701"/>
    </source>
</evidence>
<dbReference type="RefSeq" id="WP_078755731.1">
    <property type="nucleotide sequence ID" value="NZ_FUWO01000006.1"/>
</dbReference>
<keyword evidence="1" id="KW-1133">Transmembrane helix</keyword>
<name>A0A1T4L405_9LACT</name>
<dbReference type="OrthoDB" id="2575528at2"/>
<accession>A0A1T4L405</accession>
<gene>
    <name evidence="3" type="ORF">SAMN02746011_00963</name>
</gene>
<dbReference type="AlphaFoldDB" id="A0A1T4L405"/>
<evidence type="ECO:0000313" key="4">
    <source>
        <dbReference type="Proteomes" id="UP000189941"/>
    </source>
</evidence>
<dbReference type="Proteomes" id="UP000189941">
    <property type="component" value="Unassembled WGS sequence"/>
</dbReference>
<evidence type="ECO:0000256" key="1">
    <source>
        <dbReference type="SAM" id="Phobius"/>
    </source>
</evidence>
<feature type="transmembrane region" description="Helical" evidence="1">
    <location>
        <begin position="6"/>
        <end position="25"/>
    </location>
</feature>
<protein>
    <recommendedName>
        <fullName evidence="2">DUF6199 domain-containing protein</fullName>
    </recommendedName>
</protein>
<keyword evidence="1" id="KW-0472">Membrane</keyword>
<feature type="domain" description="DUF6199" evidence="2">
    <location>
        <begin position="159"/>
        <end position="212"/>
    </location>
</feature>
<proteinExistence type="predicted"/>
<organism evidence="3 4">
    <name type="scientific">Globicatella sulfidifaciens DSM 15739</name>
    <dbReference type="NCBI Taxonomy" id="1121925"/>
    <lineage>
        <taxon>Bacteria</taxon>
        <taxon>Bacillati</taxon>
        <taxon>Bacillota</taxon>
        <taxon>Bacilli</taxon>
        <taxon>Lactobacillales</taxon>
        <taxon>Aerococcaceae</taxon>
        <taxon>Globicatella</taxon>
    </lineage>
</organism>
<reference evidence="4" key="1">
    <citation type="submission" date="2017-02" db="EMBL/GenBank/DDBJ databases">
        <authorList>
            <person name="Varghese N."/>
            <person name="Submissions S."/>
        </authorList>
    </citation>
    <scope>NUCLEOTIDE SEQUENCE [LARGE SCALE GENOMIC DNA]</scope>
    <source>
        <strain evidence="4">DSM 15739</strain>
    </source>
</reference>
<dbReference type="EMBL" id="FUWO01000006">
    <property type="protein sequence ID" value="SJZ49287.1"/>
    <property type="molecule type" value="Genomic_DNA"/>
</dbReference>
<feature type="transmembrane region" description="Helical" evidence="1">
    <location>
        <begin position="151"/>
        <end position="172"/>
    </location>
</feature>
<evidence type="ECO:0000313" key="3">
    <source>
        <dbReference type="EMBL" id="SJZ49287.1"/>
    </source>
</evidence>
<dbReference type="InterPro" id="IPR045679">
    <property type="entry name" value="DUF6199"/>
</dbReference>
<sequence>MKKWYYILLGVVLIALVGSWIHSFWPTVPVATRYEALNEVALEQAEKYEGINQSQAGSVPEYERLQSISHTIFLNTIMTIDNNEDINNVTGKLNFLTKEFISPNETIAYEIKDNEVVAKDQDSDILDGVLNVAYANAKENQAEIRNNNFSILLSSLRVFVLLIIGILVFKFAEEISRFSVRLTIKDAEPSEFYIFTTKVGGIFLILVSLYFASMYMSMF</sequence>
<keyword evidence="1" id="KW-0812">Transmembrane</keyword>
<dbReference type="STRING" id="1121925.SAMN02746011_00963"/>